<accession>A0A8J3CAB0</accession>
<gene>
    <name evidence="1" type="ORF">GCM10012275_38270</name>
</gene>
<reference evidence="1" key="1">
    <citation type="journal article" date="2014" name="Int. J. Syst. Evol. Microbiol.">
        <title>Complete genome sequence of Corynebacterium casei LMG S-19264T (=DSM 44701T), isolated from a smear-ripened cheese.</title>
        <authorList>
            <consortium name="US DOE Joint Genome Institute (JGI-PGF)"/>
            <person name="Walter F."/>
            <person name="Albersmeier A."/>
            <person name="Kalinowski J."/>
            <person name="Ruckert C."/>
        </authorList>
    </citation>
    <scope>NUCLEOTIDE SEQUENCE</scope>
    <source>
        <strain evidence="1">CGMCC 4.5737</strain>
    </source>
</reference>
<dbReference type="Proteomes" id="UP000637578">
    <property type="component" value="Unassembled WGS sequence"/>
</dbReference>
<dbReference type="AlphaFoldDB" id="A0A8J3CAB0"/>
<dbReference type="RefSeq" id="WP_189059577.1">
    <property type="nucleotide sequence ID" value="NZ_BMMK01000018.1"/>
</dbReference>
<sequence length="62" mass="6780">MRVVYDGPARPGVEIPILGLIARYGEPVEVPDAIGAALLHQKCWREAPQSKPTRVKSEKEVG</sequence>
<organism evidence="1 2">
    <name type="scientific">Longimycelium tulufanense</name>
    <dbReference type="NCBI Taxonomy" id="907463"/>
    <lineage>
        <taxon>Bacteria</taxon>
        <taxon>Bacillati</taxon>
        <taxon>Actinomycetota</taxon>
        <taxon>Actinomycetes</taxon>
        <taxon>Pseudonocardiales</taxon>
        <taxon>Pseudonocardiaceae</taxon>
        <taxon>Longimycelium</taxon>
    </lineage>
</organism>
<comment type="caution">
    <text evidence="1">The sequence shown here is derived from an EMBL/GenBank/DDBJ whole genome shotgun (WGS) entry which is preliminary data.</text>
</comment>
<evidence type="ECO:0000313" key="2">
    <source>
        <dbReference type="Proteomes" id="UP000637578"/>
    </source>
</evidence>
<reference evidence="1" key="2">
    <citation type="submission" date="2020-09" db="EMBL/GenBank/DDBJ databases">
        <authorList>
            <person name="Sun Q."/>
            <person name="Zhou Y."/>
        </authorList>
    </citation>
    <scope>NUCLEOTIDE SEQUENCE</scope>
    <source>
        <strain evidence="1">CGMCC 4.5737</strain>
    </source>
</reference>
<name>A0A8J3CAB0_9PSEU</name>
<proteinExistence type="predicted"/>
<keyword evidence="2" id="KW-1185">Reference proteome</keyword>
<evidence type="ECO:0000313" key="1">
    <source>
        <dbReference type="EMBL" id="GGM64092.1"/>
    </source>
</evidence>
<dbReference type="EMBL" id="BMMK01000018">
    <property type="protein sequence ID" value="GGM64092.1"/>
    <property type="molecule type" value="Genomic_DNA"/>
</dbReference>
<protein>
    <submittedName>
        <fullName evidence="1">Uncharacterized protein</fullName>
    </submittedName>
</protein>